<dbReference type="PANTHER" id="PTHR45947:SF3">
    <property type="entry name" value="SULFOQUINOVOSYL TRANSFERASE SQD2"/>
    <property type="match status" value="1"/>
</dbReference>
<dbReference type="PANTHER" id="PTHR45947">
    <property type="entry name" value="SULFOQUINOVOSYL TRANSFERASE SQD2"/>
    <property type="match status" value="1"/>
</dbReference>
<feature type="domain" description="Glycosyl transferase family 1" evidence="2">
    <location>
        <begin position="200"/>
        <end position="350"/>
    </location>
</feature>
<proteinExistence type="predicted"/>
<keyword evidence="1" id="KW-0812">Transmembrane</keyword>
<reference evidence="3 4" key="1">
    <citation type="submission" date="2018-11" db="EMBL/GenBank/DDBJ databases">
        <authorList>
            <person name="Zhou Z."/>
            <person name="Wang G."/>
        </authorList>
    </citation>
    <scope>NUCLEOTIDE SEQUENCE [LARGE SCALE GENOMIC DNA]</scope>
    <source>
        <strain evidence="3 4">KCTC52004</strain>
    </source>
</reference>
<dbReference type="Proteomes" id="UP000271925">
    <property type="component" value="Unassembled WGS sequence"/>
</dbReference>
<keyword evidence="3" id="KW-0808">Transferase</keyword>
<dbReference type="SUPFAM" id="SSF53756">
    <property type="entry name" value="UDP-Glycosyltransferase/glycogen phosphorylase"/>
    <property type="match status" value="1"/>
</dbReference>
<name>A0A3P1BIF5_9BACT</name>
<dbReference type="Gene3D" id="3.40.50.2000">
    <property type="entry name" value="Glycogen Phosphorylase B"/>
    <property type="match status" value="2"/>
</dbReference>
<sequence length="378" mass="43563">MTKIRLSFYTNIPTPYQQDFFKALSVYFELTVIYYAKSESDRQWNISNENRPYQVHYLSDTLVAKWIQKRIKDYHFSWSIIRQLITDRSDYIIISGAYWIPNTVLGLFILRIRGKRLAFFGERLSSSTSNFKNALKRFFLLPIKWNCQRLIVGGNEAVTTYHYYGINFPSSVIPYNIDISRFDKQNLDRAKISKLSETYKSSGQPILLSSGSLISRKNMNVLIKSIKNSHISVHLLIIGEGQDRKNLEQLIENDPRIKLIGFVQAEDLPYYYNLADVFVFASKYDGWGVVINEAIAAGLPVICSDQVGAAREWIIDGVNGFICPANGVTEFQLAIESLINYPDLIKKQSRYNLDFRNKTSSDYYAKMLSDVVTYDLNV</sequence>
<dbReference type="AlphaFoldDB" id="A0A3P1BIF5"/>
<dbReference type="Pfam" id="PF00534">
    <property type="entry name" value="Glycos_transf_1"/>
    <property type="match status" value="1"/>
</dbReference>
<keyword evidence="1" id="KW-1133">Transmembrane helix</keyword>
<dbReference type="RefSeq" id="WP_124877344.1">
    <property type="nucleotide sequence ID" value="NZ_RQJO01000010.1"/>
</dbReference>
<evidence type="ECO:0000313" key="3">
    <source>
        <dbReference type="EMBL" id="RRB00879.1"/>
    </source>
</evidence>
<keyword evidence="1" id="KW-0472">Membrane</keyword>
<protein>
    <submittedName>
        <fullName evidence="3">Glycosyltransferase</fullName>
    </submittedName>
</protein>
<accession>A0A3P1BIF5</accession>
<dbReference type="CDD" id="cd03801">
    <property type="entry name" value="GT4_PimA-like"/>
    <property type="match status" value="1"/>
</dbReference>
<dbReference type="OrthoDB" id="7560678at2"/>
<organism evidence="3 4">
    <name type="scientific">Larkinella rosea</name>
    <dbReference type="NCBI Taxonomy" id="2025312"/>
    <lineage>
        <taxon>Bacteria</taxon>
        <taxon>Pseudomonadati</taxon>
        <taxon>Bacteroidota</taxon>
        <taxon>Cytophagia</taxon>
        <taxon>Cytophagales</taxon>
        <taxon>Spirosomataceae</taxon>
        <taxon>Larkinella</taxon>
    </lineage>
</organism>
<gene>
    <name evidence="3" type="ORF">EHT25_22075</name>
</gene>
<evidence type="ECO:0000313" key="4">
    <source>
        <dbReference type="Proteomes" id="UP000271925"/>
    </source>
</evidence>
<feature type="transmembrane region" description="Helical" evidence="1">
    <location>
        <begin position="91"/>
        <end position="110"/>
    </location>
</feature>
<dbReference type="GO" id="GO:0016757">
    <property type="term" value="F:glycosyltransferase activity"/>
    <property type="evidence" value="ECO:0007669"/>
    <property type="project" value="InterPro"/>
</dbReference>
<evidence type="ECO:0000259" key="2">
    <source>
        <dbReference type="Pfam" id="PF00534"/>
    </source>
</evidence>
<dbReference type="InterPro" id="IPR050194">
    <property type="entry name" value="Glycosyltransferase_grp1"/>
</dbReference>
<comment type="caution">
    <text evidence="3">The sequence shown here is derived from an EMBL/GenBank/DDBJ whole genome shotgun (WGS) entry which is preliminary data.</text>
</comment>
<dbReference type="InterPro" id="IPR001296">
    <property type="entry name" value="Glyco_trans_1"/>
</dbReference>
<dbReference type="EMBL" id="RQJO01000010">
    <property type="protein sequence ID" value="RRB00879.1"/>
    <property type="molecule type" value="Genomic_DNA"/>
</dbReference>
<keyword evidence="4" id="KW-1185">Reference proteome</keyword>
<evidence type="ECO:0000256" key="1">
    <source>
        <dbReference type="SAM" id="Phobius"/>
    </source>
</evidence>